<reference evidence="2 3" key="1">
    <citation type="journal article" date="2022" name="bioRxiv">
        <title>Genomics of Preaxostyla Flagellates Illuminates Evolutionary Transitions and the Path Towards Mitochondrial Loss.</title>
        <authorList>
            <person name="Novak L.V.F."/>
            <person name="Treitli S.C."/>
            <person name="Pyrih J."/>
            <person name="Halakuc P."/>
            <person name="Pipaliya S.V."/>
            <person name="Vacek V."/>
            <person name="Brzon O."/>
            <person name="Soukal P."/>
            <person name="Eme L."/>
            <person name="Dacks J.B."/>
            <person name="Karnkowska A."/>
            <person name="Elias M."/>
            <person name="Hampl V."/>
        </authorList>
    </citation>
    <scope>NUCLEOTIDE SEQUENCE [LARGE SCALE GENOMIC DNA]</scope>
    <source>
        <strain evidence="2">NAU3</strain>
        <tissue evidence="2">Gut</tissue>
    </source>
</reference>
<feature type="region of interest" description="Disordered" evidence="1">
    <location>
        <begin position="1"/>
        <end position="72"/>
    </location>
</feature>
<feature type="compositionally biased region" description="Pro residues" evidence="1">
    <location>
        <begin position="30"/>
        <end position="42"/>
    </location>
</feature>
<feature type="compositionally biased region" description="Polar residues" evidence="1">
    <location>
        <begin position="46"/>
        <end position="55"/>
    </location>
</feature>
<organism evidence="2 3">
    <name type="scientific">Blattamonas nauphoetae</name>
    <dbReference type="NCBI Taxonomy" id="2049346"/>
    <lineage>
        <taxon>Eukaryota</taxon>
        <taxon>Metamonada</taxon>
        <taxon>Preaxostyla</taxon>
        <taxon>Oxymonadida</taxon>
        <taxon>Blattamonas</taxon>
    </lineage>
</organism>
<feature type="compositionally biased region" description="Polar residues" evidence="1">
    <location>
        <begin position="487"/>
        <end position="496"/>
    </location>
</feature>
<evidence type="ECO:0000256" key="1">
    <source>
        <dbReference type="SAM" id="MobiDB-lite"/>
    </source>
</evidence>
<feature type="region of interest" description="Disordered" evidence="1">
    <location>
        <begin position="1360"/>
        <end position="1419"/>
    </location>
</feature>
<accession>A0ABQ9YIV3</accession>
<proteinExistence type="predicted"/>
<evidence type="ECO:0000313" key="2">
    <source>
        <dbReference type="EMBL" id="KAK2963692.1"/>
    </source>
</evidence>
<comment type="caution">
    <text evidence="2">The sequence shown here is derived from an EMBL/GenBank/DDBJ whole genome shotgun (WGS) entry which is preliminary data.</text>
</comment>
<feature type="region of interest" description="Disordered" evidence="1">
    <location>
        <begin position="487"/>
        <end position="517"/>
    </location>
</feature>
<dbReference type="PANTHER" id="PTHR24216">
    <property type="entry name" value="PAXILLIN-RELATED"/>
    <property type="match status" value="1"/>
</dbReference>
<feature type="compositionally biased region" description="Basic residues" evidence="1">
    <location>
        <begin position="1391"/>
        <end position="1407"/>
    </location>
</feature>
<dbReference type="Proteomes" id="UP001281761">
    <property type="component" value="Unassembled WGS sequence"/>
</dbReference>
<name>A0ABQ9YIV3_9EUKA</name>
<feature type="compositionally biased region" description="Basic and acidic residues" evidence="1">
    <location>
        <begin position="1376"/>
        <end position="1390"/>
    </location>
</feature>
<protein>
    <submittedName>
        <fullName evidence="2">Uncharacterized protein</fullName>
    </submittedName>
</protein>
<feature type="compositionally biased region" description="Acidic residues" evidence="1">
    <location>
        <begin position="1364"/>
        <end position="1375"/>
    </location>
</feature>
<gene>
    <name evidence="2" type="ORF">BLNAU_1257</name>
</gene>
<keyword evidence="3" id="KW-1185">Reference proteome</keyword>
<dbReference type="EMBL" id="JARBJD010000005">
    <property type="protein sequence ID" value="KAK2963692.1"/>
    <property type="molecule type" value="Genomic_DNA"/>
</dbReference>
<feature type="region of interest" description="Disordered" evidence="1">
    <location>
        <begin position="1462"/>
        <end position="1493"/>
    </location>
</feature>
<feature type="compositionally biased region" description="Low complexity" evidence="1">
    <location>
        <begin position="1476"/>
        <end position="1487"/>
    </location>
</feature>
<evidence type="ECO:0000313" key="3">
    <source>
        <dbReference type="Proteomes" id="UP001281761"/>
    </source>
</evidence>
<sequence>MNLSQPTQSLPPSSLLSSQHRLTSPTTLPNIPPSPNRPPSGPQPSLNQSQSTPDLNSPHSSSASEKHSPTVSTPISVFERKADNVALEPFSDIYIPFLAIGDEKFLYLEIYQRFVNPQVLLFGEDMSFFAYFPFRGKQLLNSLRKSHNRTPSSPSPNSYTLYETFLLHYFDALHIQFYTILAQSAHFLGHYWIAMMCIRQARLYQSMLQDLIGNVNHLKMDMGTRLKEPFKAVSELYTKFMELIALTKKQKASQSNKPAPSDTEAKWSDPNLPLLHEPIPFSTMTEHPTALRFIFQLMFSTAISIGLPLTPSEIMESCMLLEYLKGTTLLALFFTSNSNFRSRLLMSDVSEIQKISYLRSLREDLWNPFHHVFTHPDRLPPYPQTRFCVMPLNVDIHSFAKSLVTLRAHWKANNGRVPEEDAEEDLRLRTAIRERIDDSLLLNDPNSSLMGIGTKSVFNEQFNRQTRVGAKMVNFLVRNVRGYSCEACSNESPSQNNDEEEFGKPRQGMFRERNEADTIEAETIIKMDVDEINEENDSNQSVNSSHVDSNSLQNAPQSLSTFASLFHMTSFLCDLYNNGTQLAEDCMADLGRSYPRINGRSNLTEIHFDPSQHKFDFPLKHSMRTSPLGKLYECLVLTQMKRVDSKQKSEETLNSTPALFQLCLRQLQQANLWLDSSHDQNKIMGARIHHALQAVLGAERAIMILYEPIVAMSIFPGFIVVNSLIVSDDLLMCMLEAVCSMGRLLESTGLVNEKPILVVCGGNERWSWNGTENVVTDTLRMTPLHLTIWKGIEKPYIVVASPSSPIFPFVDVSSIPSDLEVCDHISLPLPSAFLSHLTSHAPTDQPAAPLSTPFEFKHHRRYACRPVQPHLLCECGRKDLTTADIDRDLIITAFPAFVNSPSDRVARSNQLETRTHTSAEWNRSKPSLVEFMHPILSAEASEPHLSSDGVATKKFAQFMDLVQVEMQREKDAADAEVAGEQDQLLRGASSASPFSVKDPTLPPLSVLFPHLVEQMSTPDPTHYQLPFTFQPKHITVPSMDKSVCVSSVSLLAHVALQMTEVGLNEIGLIVANECVGQLRSLMEAEGIIVFLVRTELDGAKSNLVTVYLSMLKDMDMRLRKKKGEIVPKQTYYSSESFLDSKTAPKHLRKEFREVVRDELIVASLESCFVLIQLLNLMKLNSKTTASQRRLIATFKELLLTDPIAAQQDASKLVVDEADRVEDEAKPFPTELLEKIFEIPATQSAQPPPETTASPLRSFVSAELVRTMSFYFEHSEHLHTFHHFFPSEQFGAVREDKNDPTCIHLSALDVFQESRYERLRKVFMIEMKHIQRQDEVVTVRVGPSKYQYYLDKWDGIVKTRRDETEGVESEGEGEGEGEGKTMRVEGGEEKPKVRRSSRLTQPKAHRPHLSLPIPRLPPPPQRLSAVKSPFTPRFSISHSYVPVQTGSTRSTSGFGSMVINPSPSLVSAPQPAPPSTQPFFRTPSLQSPDSPPPLSPQVIPPMHGAAGSDWSGRLERNLRAFSALRTPPLHNDLGLPFFYDFDDRIDSFLFDTSL</sequence>
<feature type="compositionally biased region" description="Low complexity" evidence="1">
    <location>
        <begin position="1"/>
        <end position="19"/>
    </location>
</feature>
<dbReference type="PANTHER" id="PTHR24216:SF65">
    <property type="entry name" value="PAXILLIN-LIKE PROTEIN 1"/>
    <property type="match status" value="1"/>
</dbReference>